<evidence type="ECO:0000313" key="6">
    <source>
        <dbReference type="Proteomes" id="UP001239909"/>
    </source>
</evidence>
<dbReference type="Gene3D" id="3.30.750.70">
    <property type="entry name" value="4-hydroxybutyrate coenzyme like domains"/>
    <property type="match status" value="1"/>
</dbReference>
<evidence type="ECO:0000256" key="1">
    <source>
        <dbReference type="ARBA" id="ARBA00022491"/>
    </source>
</evidence>
<dbReference type="SMART" id="SM01134">
    <property type="entry name" value="DeoRC"/>
    <property type="match status" value="1"/>
</dbReference>
<dbReference type="InterPro" id="IPR037171">
    <property type="entry name" value="NagB/RpiA_transferase-like"/>
</dbReference>
<accession>A0ABQ6LST3</accession>
<evidence type="ECO:0000313" key="5">
    <source>
        <dbReference type="EMBL" id="GMG85139.1"/>
    </source>
</evidence>
<dbReference type="Pfam" id="PF08220">
    <property type="entry name" value="HTH_DeoR"/>
    <property type="match status" value="1"/>
</dbReference>
<dbReference type="InterPro" id="IPR036390">
    <property type="entry name" value="WH_DNA-bd_sf"/>
</dbReference>
<dbReference type="SUPFAM" id="SSF46785">
    <property type="entry name" value="Winged helix' DNA-binding domain"/>
    <property type="match status" value="1"/>
</dbReference>
<dbReference type="PANTHER" id="PTHR30363">
    <property type="entry name" value="HTH-TYPE TRANSCRIPTIONAL REGULATOR SRLR-RELATED"/>
    <property type="match status" value="1"/>
</dbReference>
<dbReference type="PRINTS" id="PR00037">
    <property type="entry name" value="HTHLACR"/>
</dbReference>
<dbReference type="Proteomes" id="UP001239909">
    <property type="component" value="Unassembled WGS sequence"/>
</dbReference>
<gene>
    <name evidence="5" type="ORF">LNKW23_43550</name>
</gene>
<keyword evidence="2" id="KW-0805">Transcription regulation</keyword>
<feature type="domain" description="HTH deoR-type" evidence="4">
    <location>
        <begin position="5"/>
        <end position="60"/>
    </location>
</feature>
<dbReference type="SMART" id="SM00420">
    <property type="entry name" value="HTH_DEOR"/>
    <property type="match status" value="1"/>
</dbReference>
<keyword evidence="6" id="KW-1185">Reference proteome</keyword>
<keyword evidence="1" id="KW-0678">Repressor</keyword>
<organism evidence="5 6">
    <name type="scientific">Paralimibaculum aggregatum</name>
    <dbReference type="NCBI Taxonomy" id="3036245"/>
    <lineage>
        <taxon>Bacteria</taxon>
        <taxon>Pseudomonadati</taxon>
        <taxon>Pseudomonadota</taxon>
        <taxon>Alphaproteobacteria</taxon>
        <taxon>Rhodobacterales</taxon>
        <taxon>Paracoccaceae</taxon>
        <taxon>Paralimibaculum</taxon>
    </lineage>
</organism>
<sequence>MGMAGATRRSLILDAARRDGRVTVDALAAALGVSAHTVRRDINTLCADARLRRLHGGAEYIDPDRNLPYRTRAAMNARAKHAIGRRIAEIVPDGATLFLSVGTTPAIVAAALAGKPGLTVITNNLNAAAALAESPGARVILPGGELRLPDRDLIGPEAADLFGAYRADFGIYGVGGIERDGTLLDFHEAEVRIRERIRQNSRRAVLVADHSKFGRHAPALGGRLCDAGLAVLDRLPPPPFAALLEGFAGRLVLAGETADA</sequence>
<comment type="caution">
    <text evidence="5">The sequence shown here is derived from an EMBL/GenBank/DDBJ whole genome shotgun (WGS) entry which is preliminary data.</text>
</comment>
<name>A0ABQ6LST3_9RHOB</name>
<dbReference type="InterPro" id="IPR014036">
    <property type="entry name" value="DeoR-like_C"/>
</dbReference>
<dbReference type="EMBL" id="BSYI01000052">
    <property type="protein sequence ID" value="GMG85139.1"/>
    <property type="molecule type" value="Genomic_DNA"/>
</dbReference>
<proteinExistence type="predicted"/>
<evidence type="ECO:0000256" key="3">
    <source>
        <dbReference type="ARBA" id="ARBA00023163"/>
    </source>
</evidence>
<evidence type="ECO:0000259" key="4">
    <source>
        <dbReference type="PROSITE" id="PS51000"/>
    </source>
</evidence>
<dbReference type="InterPro" id="IPR050313">
    <property type="entry name" value="Carb_Metab_HTH_regulators"/>
</dbReference>
<dbReference type="Gene3D" id="1.10.10.10">
    <property type="entry name" value="Winged helix-like DNA-binding domain superfamily/Winged helix DNA-binding domain"/>
    <property type="match status" value="1"/>
</dbReference>
<protein>
    <submittedName>
        <fullName evidence="5">DeoR/GlpR family transcriptional regulator</fullName>
    </submittedName>
</protein>
<dbReference type="PANTHER" id="PTHR30363:SF4">
    <property type="entry name" value="GLYCEROL-3-PHOSPHATE REGULON REPRESSOR"/>
    <property type="match status" value="1"/>
</dbReference>
<reference evidence="5 6" key="1">
    <citation type="submission" date="2023-04" db="EMBL/GenBank/DDBJ databases">
        <title>Marinoamorphus aggregata gen. nov., sp. Nov., isolate from tissue of brittle star Ophioplocus japonicus.</title>
        <authorList>
            <person name="Kawano K."/>
            <person name="Sawayama S."/>
            <person name="Nakagawa S."/>
        </authorList>
    </citation>
    <scope>NUCLEOTIDE SEQUENCE [LARGE SCALE GENOMIC DNA]</scope>
    <source>
        <strain evidence="5 6">NKW23</strain>
    </source>
</reference>
<dbReference type="SUPFAM" id="SSF100950">
    <property type="entry name" value="NagB/RpiA/CoA transferase-like"/>
    <property type="match status" value="1"/>
</dbReference>
<dbReference type="PROSITE" id="PS51000">
    <property type="entry name" value="HTH_DEOR_2"/>
    <property type="match status" value="1"/>
</dbReference>
<keyword evidence="3" id="KW-0804">Transcription</keyword>
<evidence type="ECO:0000256" key="2">
    <source>
        <dbReference type="ARBA" id="ARBA00023015"/>
    </source>
</evidence>
<dbReference type="InterPro" id="IPR001034">
    <property type="entry name" value="DeoR_HTH"/>
</dbReference>
<dbReference type="Pfam" id="PF00455">
    <property type="entry name" value="DeoRC"/>
    <property type="match status" value="1"/>
</dbReference>
<dbReference type="InterPro" id="IPR036388">
    <property type="entry name" value="WH-like_DNA-bd_sf"/>
</dbReference>